<dbReference type="RefSeq" id="WP_046911494.1">
    <property type="nucleotide sequence ID" value="NZ_BAAAXG010000008.1"/>
</dbReference>
<name>A0A2P2GEJ2_STREW</name>
<proteinExistence type="predicted"/>
<evidence type="ECO:0000313" key="1">
    <source>
        <dbReference type="EMBL" id="KKZ69947.1"/>
    </source>
</evidence>
<dbReference type="Proteomes" id="UP000265325">
    <property type="component" value="Unassembled WGS sequence"/>
</dbReference>
<sequence>MPDTIALPLAPMTPHAAISAFSYLRAVQVQDDKAAPEAEVHQGGLLPTVPPAASPRVRLLPRVSPTGRPARVWFAGYRCDGCEATRPQQFWDAMRDRYET</sequence>
<gene>
    <name evidence="1" type="ORF">VO63_31470</name>
</gene>
<organism evidence="1 2">
    <name type="scientific">Streptomyces showdoensis</name>
    <dbReference type="NCBI Taxonomy" id="68268"/>
    <lineage>
        <taxon>Bacteria</taxon>
        <taxon>Bacillati</taxon>
        <taxon>Actinomycetota</taxon>
        <taxon>Actinomycetes</taxon>
        <taxon>Kitasatosporales</taxon>
        <taxon>Streptomycetaceae</taxon>
        <taxon>Streptomyces</taxon>
    </lineage>
</organism>
<evidence type="ECO:0000313" key="2">
    <source>
        <dbReference type="Proteomes" id="UP000265325"/>
    </source>
</evidence>
<dbReference type="AlphaFoldDB" id="A0A2P2GEJ2"/>
<protein>
    <submittedName>
        <fullName evidence="1">Uncharacterized protein</fullName>
    </submittedName>
</protein>
<reference evidence="1 2" key="1">
    <citation type="submission" date="2015-05" db="EMBL/GenBank/DDBJ databases">
        <title>Draft Genome assembly of Streptomyces showdoensis.</title>
        <authorList>
            <person name="Thapa K.K."/>
            <person name="Metsa-Ketela M."/>
        </authorList>
    </citation>
    <scope>NUCLEOTIDE SEQUENCE [LARGE SCALE GENOMIC DNA]</scope>
    <source>
        <strain evidence="1 2">ATCC 15227</strain>
    </source>
</reference>
<keyword evidence="2" id="KW-1185">Reference proteome</keyword>
<accession>A0A2P2GEJ2</accession>
<comment type="caution">
    <text evidence="1">The sequence shown here is derived from an EMBL/GenBank/DDBJ whole genome shotgun (WGS) entry which is preliminary data.</text>
</comment>
<dbReference type="EMBL" id="LAQS01000073">
    <property type="protein sequence ID" value="KKZ69947.1"/>
    <property type="molecule type" value="Genomic_DNA"/>
</dbReference>